<evidence type="ECO:0008006" key="4">
    <source>
        <dbReference type="Google" id="ProtNLM"/>
    </source>
</evidence>
<feature type="chain" id="PRO_5024391045" description="Lipoprotein" evidence="1">
    <location>
        <begin position="24"/>
        <end position="305"/>
    </location>
</feature>
<feature type="signal peptide" evidence="1">
    <location>
        <begin position="1"/>
        <end position="23"/>
    </location>
</feature>
<protein>
    <recommendedName>
        <fullName evidence="4">Lipoprotein</fullName>
    </recommendedName>
</protein>
<evidence type="ECO:0000313" key="3">
    <source>
        <dbReference type="Proteomes" id="UP000297946"/>
    </source>
</evidence>
<keyword evidence="1" id="KW-0732">Signal</keyword>
<evidence type="ECO:0000313" key="2">
    <source>
        <dbReference type="EMBL" id="TGK04158.1"/>
    </source>
</evidence>
<dbReference type="PROSITE" id="PS51257">
    <property type="entry name" value="PROKAR_LIPOPROTEIN"/>
    <property type="match status" value="1"/>
</dbReference>
<evidence type="ECO:0000256" key="1">
    <source>
        <dbReference type="SAM" id="SignalP"/>
    </source>
</evidence>
<dbReference type="EMBL" id="RQER01000002">
    <property type="protein sequence ID" value="TGK04158.1"/>
    <property type="molecule type" value="Genomic_DNA"/>
</dbReference>
<dbReference type="OrthoDB" id="346987at2"/>
<name>A0A5R2AZL8_9LEPT</name>
<proteinExistence type="predicted"/>
<dbReference type="Proteomes" id="UP000297946">
    <property type="component" value="Unassembled WGS sequence"/>
</dbReference>
<organism evidence="2 3">
    <name type="scientific">Leptospira langatensis</name>
    <dbReference type="NCBI Taxonomy" id="2484983"/>
    <lineage>
        <taxon>Bacteria</taxon>
        <taxon>Pseudomonadati</taxon>
        <taxon>Spirochaetota</taxon>
        <taxon>Spirochaetia</taxon>
        <taxon>Leptospirales</taxon>
        <taxon>Leptospiraceae</taxon>
        <taxon>Leptospira</taxon>
    </lineage>
</organism>
<accession>A0A5R2AZL8</accession>
<reference evidence="2 3" key="1">
    <citation type="journal article" date="2019" name="PLoS Negl. Trop. Dis.">
        <title>Revisiting the worldwide diversity of Leptospira species in the environment.</title>
        <authorList>
            <person name="Vincent A.T."/>
            <person name="Schiettekatte O."/>
            <person name="Bourhy P."/>
            <person name="Veyrier F.J."/>
            <person name="Picardeau M."/>
        </authorList>
    </citation>
    <scope>NUCLEOTIDE SEQUENCE [LARGE SCALE GENOMIC DNA]</scope>
    <source>
        <strain evidence="2 3">SSW18</strain>
    </source>
</reference>
<dbReference type="AlphaFoldDB" id="A0A5R2AZL8"/>
<comment type="caution">
    <text evidence="2">The sequence shown here is derived from an EMBL/GenBank/DDBJ whole genome shotgun (WGS) entry which is preliminary data.</text>
</comment>
<sequence>MRLSHFIFMFTRLTFSFLLFLSACDCKQESSNPLKETSIQDEHEAPDLEKCADGKLVTKKGDDWETCVRPERNVFRHILKNDQIFEVNLQSENTQGSHTLHDTVVVKYKGKKVFSRSYLEIETWSLRYDKTKHFRIGGYDVFAVITYTEGAHCCSVVDVIALDSKDTLSISNIPTPDGISFEDVDKDGFIDAIAGNYLDYFHQSHADSADASIFFRFKNGKFVQDKKAFSKIYEGEAETLISNINSNKTNIENLNSVISAAFYYIYIGKENLAKELIYKYGKEIEQDEISPAQLFKDLRKLVKTI</sequence>
<gene>
    <name evidence="2" type="ORF">EHO57_03370</name>
</gene>
<dbReference type="RefSeq" id="WP_135642899.1">
    <property type="nucleotide sequence ID" value="NZ_RQER01000002.1"/>
</dbReference>